<feature type="compositionally biased region" description="Basic and acidic residues" evidence="1">
    <location>
        <begin position="79"/>
        <end position="92"/>
    </location>
</feature>
<keyword evidence="3" id="KW-1185">Reference proteome</keyword>
<evidence type="ECO:0008006" key="4">
    <source>
        <dbReference type="Google" id="ProtNLM"/>
    </source>
</evidence>
<sequence length="401" mass="43916">MDESIVAGRGGFRTRAELMQEAVENLLNELDYPEAPPELRVPDREFEGLPVAGGLPEQVVVAGAAPDELGMATRTPRRQPPDKAPIGREKHPPLSPSLDEDLGRHLPDHLVAGLPSWERDELTLKDLAGTALTSPTRKPAIVVGGAANTDDVPLLGLHSRDYPSLWALQRLARYTADGPIPFEKFREEVSRAAWYFGGELKSLERHYGRLRKLTVLFPTNVSKQPSAARGFQAFAIGTVNRSKMSGLVVGSGPLFAWGAIQVEDPPDMPAGLTESGWHLISGLDGLSLDLPHPLELTWFFMAHLAEHAPADRWGFDYLLRGVAERPTRNELVERFQTAGPKWSGAEASSVAQGYIARSREWGLVEPRLVDGRYWLTAGGRELLERTDPLDLATGGGDDLPK</sequence>
<dbReference type="Proteomes" id="UP001347146">
    <property type="component" value="Unassembled WGS sequence"/>
</dbReference>
<dbReference type="EMBL" id="JAZDUF010000014">
    <property type="protein sequence ID" value="MEE3853538.1"/>
    <property type="molecule type" value="Genomic_DNA"/>
</dbReference>
<proteinExistence type="predicted"/>
<accession>A0ABU7ML10</accession>
<organism evidence="2 3">
    <name type="scientific">Gordonia sesuvii</name>
    <dbReference type="NCBI Taxonomy" id="3116777"/>
    <lineage>
        <taxon>Bacteria</taxon>
        <taxon>Bacillati</taxon>
        <taxon>Actinomycetota</taxon>
        <taxon>Actinomycetes</taxon>
        <taxon>Mycobacteriales</taxon>
        <taxon>Gordoniaceae</taxon>
        <taxon>Gordonia</taxon>
    </lineage>
</organism>
<evidence type="ECO:0000256" key="1">
    <source>
        <dbReference type="SAM" id="MobiDB-lite"/>
    </source>
</evidence>
<evidence type="ECO:0000313" key="2">
    <source>
        <dbReference type="EMBL" id="MEE3853538.1"/>
    </source>
</evidence>
<gene>
    <name evidence="2" type="ORF">VZC37_24605</name>
</gene>
<reference evidence="2 3" key="1">
    <citation type="submission" date="2024-01" db="EMBL/GenBank/DDBJ databases">
        <title>Draft genome sequence of Gordonia sp. LSe1-13.</title>
        <authorList>
            <person name="Suphannarot A."/>
            <person name="Mingma R."/>
        </authorList>
    </citation>
    <scope>NUCLEOTIDE SEQUENCE [LARGE SCALE GENOMIC DNA]</scope>
    <source>
        <strain evidence="2 3">LSe1-13</strain>
    </source>
</reference>
<feature type="region of interest" description="Disordered" evidence="1">
    <location>
        <begin position="69"/>
        <end position="100"/>
    </location>
</feature>
<comment type="caution">
    <text evidence="2">The sequence shown here is derived from an EMBL/GenBank/DDBJ whole genome shotgun (WGS) entry which is preliminary data.</text>
</comment>
<name>A0ABU7ML10_9ACTN</name>
<protein>
    <recommendedName>
        <fullName evidence="4">Restriction system protein Mrr-like N-terminal domain-containing protein</fullName>
    </recommendedName>
</protein>
<dbReference type="RefSeq" id="WP_330437417.1">
    <property type="nucleotide sequence ID" value="NZ_JAZDUF010000014.1"/>
</dbReference>
<evidence type="ECO:0000313" key="3">
    <source>
        <dbReference type="Proteomes" id="UP001347146"/>
    </source>
</evidence>